<organism evidence="2 3">
    <name type="scientific">Xenotaenia resolanae</name>
    <dbReference type="NCBI Taxonomy" id="208358"/>
    <lineage>
        <taxon>Eukaryota</taxon>
        <taxon>Metazoa</taxon>
        <taxon>Chordata</taxon>
        <taxon>Craniata</taxon>
        <taxon>Vertebrata</taxon>
        <taxon>Euteleostomi</taxon>
        <taxon>Actinopterygii</taxon>
        <taxon>Neopterygii</taxon>
        <taxon>Teleostei</taxon>
        <taxon>Neoteleostei</taxon>
        <taxon>Acanthomorphata</taxon>
        <taxon>Ovalentaria</taxon>
        <taxon>Atherinomorphae</taxon>
        <taxon>Cyprinodontiformes</taxon>
        <taxon>Goodeidae</taxon>
        <taxon>Xenotaenia</taxon>
    </lineage>
</organism>
<gene>
    <name evidence="2" type="ORF">XENORESO_017069</name>
</gene>
<proteinExistence type="predicted"/>
<dbReference type="PROSITE" id="PS50234">
    <property type="entry name" value="VWFA"/>
    <property type="match status" value="1"/>
</dbReference>
<accession>A0ABV0X4L3</accession>
<dbReference type="InterPro" id="IPR002035">
    <property type="entry name" value="VWF_A"/>
</dbReference>
<dbReference type="EMBL" id="JAHRIM010085826">
    <property type="protein sequence ID" value="MEQ2276290.1"/>
    <property type="molecule type" value="Genomic_DNA"/>
</dbReference>
<comment type="caution">
    <text evidence="2">The sequence shown here is derived from an EMBL/GenBank/DDBJ whole genome shotgun (WGS) entry which is preliminary data.</text>
</comment>
<evidence type="ECO:0000259" key="1">
    <source>
        <dbReference type="PROSITE" id="PS50234"/>
    </source>
</evidence>
<sequence>LAQYSGDPRIEWYLNTYSTKDAVIDAVKNLPYKGGNTLTGLALNFMLDNCFKPESGSRVGVPKIGILITDGKSQDDVVSPAESLQKAGVELFAIGVKNADENELQSIASVPHHTHVYNVADFNIMSSIVEGLTKIVCEQVEIQDKDIKQSKEQE</sequence>
<keyword evidence="3" id="KW-1185">Reference proteome</keyword>
<dbReference type="SUPFAM" id="SSF53300">
    <property type="entry name" value="vWA-like"/>
    <property type="match status" value="1"/>
</dbReference>
<dbReference type="Proteomes" id="UP001444071">
    <property type="component" value="Unassembled WGS sequence"/>
</dbReference>
<protein>
    <recommendedName>
        <fullName evidence="1">VWFA domain-containing protein</fullName>
    </recommendedName>
</protein>
<dbReference type="PANTHER" id="PTHR24020">
    <property type="entry name" value="COLLAGEN ALPHA"/>
    <property type="match status" value="1"/>
</dbReference>
<dbReference type="InterPro" id="IPR050525">
    <property type="entry name" value="ECM_Assembly_Org"/>
</dbReference>
<feature type="non-terminal residue" evidence="2">
    <location>
        <position position="1"/>
    </location>
</feature>
<dbReference type="Pfam" id="PF00092">
    <property type="entry name" value="VWA"/>
    <property type="match status" value="1"/>
</dbReference>
<dbReference type="InterPro" id="IPR036465">
    <property type="entry name" value="vWFA_dom_sf"/>
</dbReference>
<name>A0ABV0X4L3_9TELE</name>
<evidence type="ECO:0000313" key="3">
    <source>
        <dbReference type="Proteomes" id="UP001444071"/>
    </source>
</evidence>
<evidence type="ECO:0000313" key="2">
    <source>
        <dbReference type="EMBL" id="MEQ2276290.1"/>
    </source>
</evidence>
<dbReference type="SMART" id="SM00327">
    <property type="entry name" value="VWA"/>
    <property type="match status" value="1"/>
</dbReference>
<reference evidence="2 3" key="1">
    <citation type="submission" date="2021-06" db="EMBL/GenBank/DDBJ databases">
        <authorList>
            <person name="Palmer J.M."/>
        </authorList>
    </citation>
    <scope>NUCLEOTIDE SEQUENCE [LARGE SCALE GENOMIC DNA]</scope>
    <source>
        <strain evidence="2 3">XR_2019</strain>
        <tissue evidence="2">Muscle</tissue>
    </source>
</reference>
<dbReference type="PANTHER" id="PTHR24020:SF15">
    <property type="entry name" value="COLLAGEN ALPHA-1(XIV) CHAIN"/>
    <property type="match status" value="1"/>
</dbReference>
<dbReference type="Gene3D" id="3.40.50.410">
    <property type="entry name" value="von Willebrand factor, type A domain"/>
    <property type="match status" value="1"/>
</dbReference>
<feature type="domain" description="VWFA" evidence="1">
    <location>
        <begin position="1"/>
        <end position="132"/>
    </location>
</feature>